<organism evidence="13 14">
    <name type="scientific">Octopus vulgaris</name>
    <name type="common">Common octopus</name>
    <dbReference type="NCBI Taxonomy" id="6645"/>
    <lineage>
        <taxon>Eukaryota</taxon>
        <taxon>Metazoa</taxon>
        <taxon>Spiralia</taxon>
        <taxon>Lophotrochozoa</taxon>
        <taxon>Mollusca</taxon>
        <taxon>Cephalopoda</taxon>
        <taxon>Coleoidea</taxon>
        <taxon>Octopodiformes</taxon>
        <taxon>Octopoda</taxon>
        <taxon>Incirrata</taxon>
        <taxon>Octopodidae</taxon>
        <taxon>Octopus</taxon>
    </lineage>
</organism>
<protein>
    <recommendedName>
        <fullName evidence="2">Protein amnionless</fullName>
    </recommendedName>
</protein>
<evidence type="ECO:0000313" key="13">
    <source>
        <dbReference type="EMBL" id="CAI9734598.1"/>
    </source>
</evidence>
<dbReference type="EMBL" id="OX597829">
    <property type="protein sequence ID" value="CAI9734598.1"/>
    <property type="molecule type" value="Genomic_DNA"/>
</dbReference>
<feature type="chain" id="PRO_5041229037" description="Protein amnionless" evidence="12">
    <location>
        <begin position="20"/>
        <end position="603"/>
    </location>
</feature>
<reference evidence="13" key="1">
    <citation type="submission" date="2023-08" db="EMBL/GenBank/DDBJ databases">
        <authorList>
            <person name="Alioto T."/>
            <person name="Alioto T."/>
            <person name="Gomez Garrido J."/>
        </authorList>
    </citation>
    <scope>NUCLEOTIDE SEQUENCE</scope>
</reference>
<comment type="subcellular location">
    <subcellularLocation>
        <location evidence="1">Cell membrane</location>
        <topology evidence="1">Single-pass type I membrane protein</topology>
    </subcellularLocation>
</comment>
<feature type="region of interest" description="Disordered" evidence="10">
    <location>
        <begin position="516"/>
        <end position="564"/>
    </location>
</feature>
<feature type="signal peptide" evidence="12">
    <location>
        <begin position="1"/>
        <end position="19"/>
    </location>
</feature>
<sequence length="603" mass="67421">MELWIVILLLCFKTEFVDGHYKRWIRNTNFGNNLNWNTGRSPCGDDSVVIPTESPPVFININTTMKEIVFPKNGMLILNSFMELGFTSNPSTSCANSGQEVEFNATYGREWVDPANWCVAKSRSDNCDADYHSLDSEKVPCPTDDVVFPPGNSYYIDLSTDMDLTVNSIYFMGLSFSTNTFSNFINSKEGKTYFKSYKPDENESHMTIRRRPCIDPASCDCGNYRSPIFDNICKMHSPFCKKPQCQSPVPNLNLNDRPYNTSKSKEPSKSELMAVNKIANNYLKAALSRGAILKCKYENGFSYDRLVDDIKKKFLQNEGNVKFIVSRIDNDIQLTLMDITGEHSVIIGQKIYEDIIDDIKHGGYKYIFSAVEIKVSGTPRNKRPSETTKTSTTLTTTTKTPATVSSTIIKPKQTWTTTTKTTGTTTTTTTTTQRTSQKTTTQGYGKPESGRNIKAEPIGGFSTAAVLGFTLGSLILLLLIVILLLLYRRGNMRNFSNPFTSGQFFPNIHSRFINQDNVPLDDLPSPTYHNEGGFQNPVYGAESTNRSASGGNTNNAYNNQEFNNPLYSSDLNQETLFDDPSRISPSLSLEPTNDPAELQDSTI</sequence>
<evidence type="ECO:0000256" key="7">
    <source>
        <dbReference type="ARBA" id="ARBA00022927"/>
    </source>
</evidence>
<dbReference type="GO" id="GO:0016324">
    <property type="term" value="C:apical plasma membrane"/>
    <property type="evidence" value="ECO:0007669"/>
    <property type="project" value="TreeGrafter"/>
</dbReference>
<dbReference type="PANTHER" id="PTHR14995:SF2">
    <property type="entry name" value="PROTEIN AMNIONLESS"/>
    <property type="match status" value="1"/>
</dbReference>
<dbReference type="Pfam" id="PF14828">
    <property type="entry name" value="Amnionless"/>
    <property type="match status" value="1"/>
</dbReference>
<evidence type="ECO:0000256" key="5">
    <source>
        <dbReference type="ARBA" id="ARBA00022692"/>
    </source>
</evidence>
<name>A0AA36BHR2_OCTVU</name>
<dbReference type="InterPro" id="IPR026112">
    <property type="entry name" value="AMN"/>
</dbReference>
<keyword evidence="6 12" id="KW-0732">Signal</keyword>
<evidence type="ECO:0000313" key="14">
    <source>
        <dbReference type="Proteomes" id="UP001162480"/>
    </source>
</evidence>
<dbReference type="PANTHER" id="PTHR14995">
    <property type="entry name" value="AMNIONLESS"/>
    <property type="match status" value="1"/>
</dbReference>
<evidence type="ECO:0000256" key="9">
    <source>
        <dbReference type="ARBA" id="ARBA00023136"/>
    </source>
</evidence>
<dbReference type="Proteomes" id="UP001162480">
    <property type="component" value="Chromosome 16"/>
</dbReference>
<accession>A0AA36BHR2</accession>
<keyword evidence="5 11" id="KW-0812">Transmembrane</keyword>
<feature type="region of interest" description="Disordered" evidence="10">
    <location>
        <begin position="418"/>
        <end position="451"/>
    </location>
</feature>
<gene>
    <name evidence="13" type="ORF">OCTVUL_1B022979</name>
</gene>
<feature type="transmembrane region" description="Helical" evidence="11">
    <location>
        <begin position="464"/>
        <end position="487"/>
    </location>
</feature>
<evidence type="ECO:0000256" key="10">
    <source>
        <dbReference type="SAM" id="MobiDB-lite"/>
    </source>
</evidence>
<feature type="compositionally biased region" description="Low complexity" evidence="10">
    <location>
        <begin position="387"/>
        <end position="397"/>
    </location>
</feature>
<evidence type="ECO:0000256" key="8">
    <source>
        <dbReference type="ARBA" id="ARBA00022989"/>
    </source>
</evidence>
<dbReference type="GO" id="GO:0006898">
    <property type="term" value="P:receptor-mediated endocytosis"/>
    <property type="evidence" value="ECO:0007669"/>
    <property type="project" value="TreeGrafter"/>
</dbReference>
<keyword evidence="9 11" id="KW-0472">Membrane</keyword>
<evidence type="ECO:0000256" key="12">
    <source>
        <dbReference type="SAM" id="SignalP"/>
    </source>
</evidence>
<feature type="compositionally biased region" description="Polar residues" evidence="10">
    <location>
        <begin position="542"/>
        <end position="564"/>
    </location>
</feature>
<evidence type="ECO:0000256" key="1">
    <source>
        <dbReference type="ARBA" id="ARBA00004251"/>
    </source>
</evidence>
<keyword evidence="7" id="KW-0653">Protein transport</keyword>
<dbReference type="GO" id="GO:0015031">
    <property type="term" value="P:protein transport"/>
    <property type="evidence" value="ECO:0007669"/>
    <property type="project" value="UniProtKB-KW"/>
</dbReference>
<keyword evidence="8 11" id="KW-1133">Transmembrane helix</keyword>
<feature type="compositionally biased region" description="Low complexity" evidence="10">
    <location>
        <begin position="418"/>
        <end position="442"/>
    </location>
</feature>
<evidence type="ECO:0000256" key="2">
    <source>
        <dbReference type="ARBA" id="ARBA00021200"/>
    </source>
</evidence>
<dbReference type="AlphaFoldDB" id="A0AA36BHR2"/>
<keyword evidence="3" id="KW-0813">Transport</keyword>
<keyword evidence="4" id="KW-1003">Cell membrane</keyword>
<feature type="region of interest" description="Disordered" evidence="10">
    <location>
        <begin position="577"/>
        <end position="603"/>
    </location>
</feature>
<evidence type="ECO:0000256" key="4">
    <source>
        <dbReference type="ARBA" id="ARBA00022475"/>
    </source>
</evidence>
<evidence type="ECO:0000256" key="11">
    <source>
        <dbReference type="SAM" id="Phobius"/>
    </source>
</evidence>
<keyword evidence="14" id="KW-1185">Reference proteome</keyword>
<proteinExistence type="predicted"/>
<feature type="region of interest" description="Disordered" evidence="10">
    <location>
        <begin position="377"/>
        <end position="397"/>
    </location>
</feature>
<evidence type="ECO:0000256" key="6">
    <source>
        <dbReference type="ARBA" id="ARBA00022729"/>
    </source>
</evidence>
<evidence type="ECO:0000256" key="3">
    <source>
        <dbReference type="ARBA" id="ARBA00022448"/>
    </source>
</evidence>
<dbReference type="GO" id="GO:0030139">
    <property type="term" value="C:endocytic vesicle"/>
    <property type="evidence" value="ECO:0007669"/>
    <property type="project" value="TreeGrafter"/>
</dbReference>